<keyword evidence="3 6" id="KW-1133">Transmembrane helix</keyword>
<evidence type="ECO:0000259" key="7">
    <source>
        <dbReference type="Pfam" id="PF09335"/>
    </source>
</evidence>
<evidence type="ECO:0000313" key="8">
    <source>
        <dbReference type="EMBL" id="RBP06468.1"/>
    </source>
</evidence>
<feature type="transmembrane region" description="Helical" evidence="6">
    <location>
        <begin position="76"/>
        <end position="99"/>
    </location>
</feature>
<gene>
    <name evidence="8" type="ORF">DFR50_13025</name>
</gene>
<sequence length="253" mass="25280">MTAGISEGATARGDRTERARPPSRVAAEAGGTWRRRAAVGALGVACVLALIAWRLGVPAAGPSLAAAKAFAALHPAAAAAGFLLAYVALAALAVPAAWFMGLAAGALFGPWLGVPLAVASAAAAATVAMLLARHLFRDRVERRWPALRARLGAAAGADGAAALLAARLIPVLPFALVNVAAGLSPMPTGAFAAITAVGVLPLASIYGLAGAELGAVTSPADLLTARTTALLCLLAIAPLAARALTRRRRRDDA</sequence>
<evidence type="ECO:0000256" key="3">
    <source>
        <dbReference type="ARBA" id="ARBA00022989"/>
    </source>
</evidence>
<proteinExistence type="predicted"/>
<feature type="transmembrane region" description="Helical" evidence="6">
    <location>
        <begin position="189"/>
        <end position="211"/>
    </location>
</feature>
<dbReference type="Pfam" id="PF09335">
    <property type="entry name" value="VTT_dom"/>
    <property type="match status" value="1"/>
</dbReference>
<keyword evidence="9" id="KW-1185">Reference proteome</keyword>
<evidence type="ECO:0000256" key="5">
    <source>
        <dbReference type="SAM" id="MobiDB-lite"/>
    </source>
</evidence>
<comment type="caution">
    <text evidence="8">The sequence shown here is derived from an EMBL/GenBank/DDBJ whole genome shotgun (WGS) entry which is preliminary data.</text>
</comment>
<organism evidence="8 9">
    <name type="scientific">Roseiarcus fermentans</name>
    <dbReference type="NCBI Taxonomy" id="1473586"/>
    <lineage>
        <taxon>Bacteria</taxon>
        <taxon>Pseudomonadati</taxon>
        <taxon>Pseudomonadota</taxon>
        <taxon>Alphaproteobacteria</taxon>
        <taxon>Hyphomicrobiales</taxon>
        <taxon>Roseiarcaceae</taxon>
        <taxon>Roseiarcus</taxon>
    </lineage>
</organism>
<dbReference type="InterPro" id="IPR032816">
    <property type="entry name" value="VTT_dom"/>
</dbReference>
<feature type="region of interest" description="Disordered" evidence="5">
    <location>
        <begin position="1"/>
        <end position="28"/>
    </location>
</feature>
<protein>
    <submittedName>
        <fullName evidence="8">Putative membrane protein YdjX (TVP38/TMEM64 family)</fullName>
    </submittedName>
</protein>
<feature type="domain" description="VTT" evidence="7">
    <location>
        <begin position="95"/>
        <end position="211"/>
    </location>
</feature>
<dbReference type="InterPro" id="IPR045014">
    <property type="entry name" value="TM41A/B"/>
</dbReference>
<reference evidence="8 9" key="1">
    <citation type="submission" date="2018-06" db="EMBL/GenBank/DDBJ databases">
        <title>Genomic Encyclopedia of Type Strains, Phase IV (KMG-IV): sequencing the most valuable type-strain genomes for metagenomic binning, comparative biology and taxonomic classification.</title>
        <authorList>
            <person name="Goeker M."/>
        </authorList>
    </citation>
    <scope>NUCLEOTIDE SEQUENCE [LARGE SCALE GENOMIC DNA]</scope>
    <source>
        <strain evidence="8 9">DSM 24875</strain>
    </source>
</reference>
<feature type="transmembrane region" description="Helical" evidence="6">
    <location>
        <begin position="152"/>
        <end position="177"/>
    </location>
</feature>
<evidence type="ECO:0000256" key="4">
    <source>
        <dbReference type="ARBA" id="ARBA00023136"/>
    </source>
</evidence>
<feature type="transmembrane region" description="Helical" evidence="6">
    <location>
        <begin position="111"/>
        <end position="132"/>
    </location>
</feature>
<name>A0A366EVR1_9HYPH</name>
<evidence type="ECO:0000256" key="2">
    <source>
        <dbReference type="ARBA" id="ARBA00022692"/>
    </source>
</evidence>
<evidence type="ECO:0000256" key="6">
    <source>
        <dbReference type="SAM" id="Phobius"/>
    </source>
</evidence>
<dbReference type="GO" id="GO:0016020">
    <property type="term" value="C:membrane"/>
    <property type="evidence" value="ECO:0007669"/>
    <property type="project" value="UniProtKB-SubCell"/>
</dbReference>
<dbReference type="PANTHER" id="PTHR43220">
    <property type="match status" value="1"/>
</dbReference>
<dbReference type="Proteomes" id="UP000253529">
    <property type="component" value="Unassembled WGS sequence"/>
</dbReference>
<evidence type="ECO:0000313" key="9">
    <source>
        <dbReference type="Proteomes" id="UP000253529"/>
    </source>
</evidence>
<comment type="subcellular location">
    <subcellularLocation>
        <location evidence="1">Membrane</location>
        <topology evidence="1">Multi-pass membrane protein</topology>
    </subcellularLocation>
</comment>
<accession>A0A366EVR1</accession>
<dbReference type="PANTHER" id="PTHR43220:SF18">
    <property type="entry name" value="TRANSMEMBRANE PROTEIN 41B"/>
    <property type="match status" value="1"/>
</dbReference>
<feature type="transmembrane region" description="Helical" evidence="6">
    <location>
        <begin position="37"/>
        <end position="56"/>
    </location>
</feature>
<keyword evidence="4 6" id="KW-0472">Membrane</keyword>
<evidence type="ECO:0000256" key="1">
    <source>
        <dbReference type="ARBA" id="ARBA00004141"/>
    </source>
</evidence>
<keyword evidence="2 6" id="KW-0812">Transmembrane</keyword>
<feature type="transmembrane region" description="Helical" evidence="6">
    <location>
        <begin position="223"/>
        <end position="241"/>
    </location>
</feature>
<dbReference type="EMBL" id="QNRK01000030">
    <property type="protein sequence ID" value="RBP06468.1"/>
    <property type="molecule type" value="Genomic_DNA"/>
</dbReference>
<dbReference type="AlphaFoldDB" id="A0A366EVR1"/>